<reference evidence="2 3" key="1">
    <citation type="journal article" date="2024" name="Plant J.">
        <title>Genome sequences and population genomics reveal climatic adaptation and genomic divergence between two closely related sweetgum species.</title>
        <authorList>
            <person name="Xu W.Q."/>
            <person name="Ren C.Q."/>
            <person name="Zhang X.Y."/>
            <person name="Comes H.P."/>
            <person name="Liu X.H."/>
            <person name="Li Y.G."/>
            <person name="Kettle C.J."/>
            <person name="Jalonen R."/>
            <person name="Gaisberger H."/>
            <person name="Ma Y.Z."/>
            <person name="Qiu Y.X."/>
        </authorList>
    </citation>
    <scope>NUCLEOTIDE SEQUENCE [LARGE SCALE GENOMIC DNA]</scope>
    <source>
        <strain evidence="2">Hangzhou</strain>
    </source>
</reference>
<dbReference type="EMBL" id="JBBPBK010000004">
    <property type="protein sequence ID" value="KAK9286810.1"/>
    <property type="molecule type" value="Genomic_DNA"/>
</dbReference>
<evidence type="ECO:0000313" key="3">
    <source>
        <dbReference type="Proteomes" id="UP001415857"/>
    </source>
</evidence>
<feature type="compositionally biased region" description="Acidic residues" evidence="1">
    <location>
        <begin position="136"/>
        <end position="148"/>
    </location>
</feature>
<name>A0AAP0X6D1_LIQFO</name>
<feature type="compositionally biased region" description="Basic and acidic residues" evidence="1">
    <location>
        <begin position="82"/>
        <end position="94"/>
    </location>
</feature>
<feature type="region of interest" description="Disordered" evidence="1">
    <location>
        <begin position="1"/>
        <end position="155"/>
    </location>
</feature>
<evidence type="ECO:0000313" key="2">
    <source>
        <dbReference type="EMBL" id="KAK9286810.1"/>
    </source>
</evidence>
<organism evidence="2 3">
    <name type="scientific">Liquidambar formosana</name>
    <name type="common">Formosan gum</name>
    <dbReference type="NCBI Taxonomy" id="63359"/>
    <lineage>
        <taxon>Eukaryota</taxon>
        <taxon>Viridiplantae</taxon>
        <taxon>Streptophyta</taxon>
        <taxon>Embryophyta</taxon>
        <taxon>Tracheophyta</taxon>
        <taxon>Spermatophyta</taxon>
        <taxon>Magnoliopsida</taxon>
        <taxon>eudicotyledons</taxon>
        <taxon>Gunneridae</taxon>
        <taxon>Pentapetalae</taxon>
        <taxon>Saxifragales</taxon>
        <taxon>Altingiaceae</taxon>
        <taxon>Liquidambar</taxon>
    </lineage>
</organism>
<accession>A0AAP0X6D1</accession>
<evidence type="ECO:0000256" key="1">
    <source>
        <dbReference type="SAM" id="MobiDB-lite"/>
    </source>
</evidence>
<keyword evidence="3" id="KW-1185">Reference proteome</keyword>
<feature type="compositionally biased region" description="Acidic residues" evidence="1">
    <location>
        <begin position="44"/>
        <end position="70"/>
    </location>
</feature>
<feature type="compositionally biased region" description="Acidic residues" evidence="1">
    <location>
        <begin position="107"/>
        <end position="125"/>
    </location>
</feature>
<comment type="caution">
    <text evidence="2">The sequence shown here is derived from an EMBL/GenBank/DDBJ whole genome shotgun (WGS) entry which is preliminary data.</text>
</comment>
<gene>
    <name evidence="2" type="ORF">L1049_015215</name>
</gene>
<dbReference type="Proteomes" id="UP001415857">
    <property type="component" value="Unassembled WGS sequence"/>
</dbReference>
<proteinExistence type="predicted"/>
<dbReference type="AlphaFoldDB" id="A0AAP0X6D1"/>
<sequence length="176" mass="18845">MHRRIGNERHRHQRHRSGQPQVAHDDDDGVVVHVEKREPSDGTAAEDDQEGVDEFEEFGEVEDVGPEEEGAAWRGMIGGEAEQPREERGRRGEGEGGEGAADGHGEGEEEEGEVVDGGDEAEEGGVEGGDGRVGEEEGEGEVGEDGEGEEGRRGGECVGLVPIEVADCWMVHQIVV</sequence>
<protein>
    <submittedName>
        <fullName evidence="2">Uncharacterized protein</fullName>
    </submittedName>
</protein>